<keyword evidence="2" id="KW-0812">Transmembrane</keyword>
<dbReference type="InterPro" id="IPR007452">
    <property type="entry name" value="TamB_C"/>
</dbReference>
<feature type="domain" description="Translocation and assembly module TamB C-terminal" evidence="5">
    <location>
        <begin position="1107"/>
        <end position="1454"/>
    </location>
</feature>
<evidence type="ECO:0000313" key="7">
    <source>
        <dbReference type="Proteomes" id="UP000319148"/>
    </source>
</evidence>
<keyword evidence="7" id="KW-1185">Reference proteome</keyword>
<name>A0A501PCW5_9PROT</name>
<dbReference type="Proteomes" id="UP000319148">
    <property type="component" value="Unassembled WGS sequence"/>
</dbReference>
<dbReference type="EMBL" id="VFIY01000018">
    <property type="protein sequence ID" value="TPD57806.1"/>
    <property type="molecule type" value="Genomic_DNA"/>
</dbReference>
<dbReference type="Pfam" id="PF04357">
    <property type="entry name" value="TamB"/>
    <property type="match status" value="1"/>
</dbReference>
<keyword evidence="4" id="KW-0472">Membrane</keyword>
<organism evidence="6 7">
    <name type="scientific">Emcibacter nanhaiensis</name>
    <dbReference type="NCBI Taxonomy" id="1505037"/>
    <lineage>
        <taxon>Bacteria</taxon>
        <taxon>Pseudomonadati</taxon>
        <taxon>Pseudomonadota</taxon>
        <taxon>Alphaproteobacteria</taxon>
        <taxon>Emcibacterales</taxon>
        <taxon>Emcibacteraceae</taxon>
        <taxon>Emcibacter</taxon>
    </lineage>
</organism>
<comment type="subcellular location">
    <subcellularLocation>
        <location evidence="1">Membrane</location>
        <topology evidence="1">Single-pass membrane protein</topology>
    </subcellularLocation>
</comment>
<evidence type="ECO:0000256" key="3">
    <source>
        <dbReference type="ARBA" id="ARBA00022989"/>
    </source>
</evidence>
<evidence type="ECO:0000313" key="6">
    <source>
        <dbReference type="EMBL" id="TPD57806.1"/>
    </source>
</evidence>
<comment type="caution">
    <text evidence="6">The sequence shown here is derived from an EMBL/GenBank/DDBJ whole genome shotgun (WGS) entry which is preliminary data.</text>
</comment>
<sequence>MKFDPGTYFSQGKWIRPAVWTALILTLLLAAAGTGLLVLDSPYGKRHLTNWLNGELGDETSGIEIGEISGTLLGTFRIDSIRFKDDKGTWAELRAIRASWAPWKLVAGTVHISSLQAKEFNVSRRPSSTKTEAPAEPSSPLALPSLPVNLRIDEFDLPEINLQRPVTGRTTQLTSYGRFSETTEGQLVLGFLLARLGDIREELALDLTFDRPTDFLAIDGQLYIPARGLIAALSGTDLDEDFAVLLKGKGPRHDWAGRLIVQQGEVELGEALISNSKEVFSISADIDPAKQEALRDVELLGNKLRLAVLLKPEQEKNLKHLSIELETHAARLKADGRLHTEDLTVLDNVGYTAELKQAFRFNGASLDPLLVRGAVNGTFSRPVFTLATDKVVFHTEDDSRFEIATSLQGEMTDRGIRFSNTGQLRNILIPGQVNLDHYIPLPVSWQGQGTINLTENVLLLEQLTAGNDLQQLQVTGSVGLAGQKMSLQGSLASSLDHLADRLAGALNVDFSLEQQDQTTPLVLDLTLKGKDLALGDALMDGLVGATPAGTIRTTVNPDNSLGIAADLKAAHVGLTTELDIDPDSILKDSPYRLSFTDLDKLKGAGNLKLAGKLDIAGTLSGPLASPNLTAETGLKNLTLQDLTLSDLVLVADVKDVAQSLAGTVRLSGKSNYGPLNLSVATSRSADNIIHLTDISALAGPLQAEGNLNIPSGAPLSGQFTLSTQPPNKSPGEVVDLFEGTLSAALTLEDRDGYQAITTEGSAKDLRLALPSGDILGMGLSRWSGRWMASDNLPALDLSAEVQGLSLPDIELGKFALNLAREGRKTSFDTEATGTEDNPLALTAKGNLQQSETGILILTSNLDGQLNNIPVSSLTPLTLEKQGQTLTLKPTRLALGEGQLEIAFSRAADKLMARLVASMADFRILNNLVPDLPFTGILDGTADVSASADNLSGQAELTLTRLDTPYQLYAIDPALKLDLAIGATGDKLTLKGGLDLAADRLITLSAELPTDYDYAARSYSLNQTAPMTAQLDWAGEIAPLWPMLNLYHHDLSGTTQGRVTVGGSVRDFLIGGEINLEGGRYENIQSGFVADNIELKSSISDNKLTLEHFTATDGGEGTLGADGWVSFTPDLSYRADMKVRADRARLYRQPSLEIMASTELSLTRDGERLLLNGSVEVNSADINLVDQGPGSLIETDVVEINDGHDADADEEALKKRHLGPLVLDLALKAPKRVFVRGRGLDSEWAGDLEITGSSEEAIVNGTISLVRGTFDFSGKRFNLTRGEIRFPGNASNDPKLDIESELNMANLDAFINIGGTAAQPTLAITSSPELPQDEILSRILFGTSVTELSAWEALQLASSIQALSGSGGPGMLDRMRGGLGIDRLSIGSDVTGEHGTLISGGKYISNNIYVEITTSSTTGATAQSVEVDLTKSLSLVTKRTLDQDNSLSIRWSWDY</sequence>
<reference evidence="7" key="1">
    <citation type="submission" date="2019-06" db="EMBL/GenBank/DDBJ databases">
        <title>The complete genome of Emcibacter congregatus ZYLT.</title>
        <authorList>
            <person name="Zhao Z."/>
        </authorList>
    </citation>
    <scope>NUCLEOTIDE SEQUENCE [LARGE SCALE GENOMIC DNA]</scope>
    <source>
        <strain evidence="7">MCCC 1A06723</strain>
    </source>
</reference>
<dbReference type="GO" id="GO:0097347">
    <property type="term" value="C:TAM protein secretion complex"/>
    <property type="evidence" value="ECO:0007669"/>
    <property type="project" value="TreeGrafter"/>
</dbReference>
<dbReference type="GO" id="GO:0009306">
    <property type="term" value="P:protein secretion"/>
    <property type="evidence" value="ECO:0007669"/>
    <property type="project" value="InterPro"/>
</dbReference>
<dbReference type="PANTHER" id="PTHR36985">
    <property type="entry name" value="TRANSLOCATION AND ASSEMBLY MODULE SUBUNIT TAMB"/>
    <property type="match status" value="1"/>
</dbReference>
<evidence type="ECO:0000259" key="5">
    <source>
        <dbReference type="Pfam" id="PF04357"/>
    </source>
</evidence>
<dbReference type="RefSeq" id="WP_139942122.1">
    <property type="nucleotide sequence ID" value="NZ_JBHSYP010000005.1"/>
</dbReference>
<evidence type="ECO:0000256" key="4">
    <source>
        <dbReference type="ARBA" id="ARBA00023136"/>
    </source>
</evidence>
<evidence type="ECO:0000256" key="2">
    <source>
        <dbReference type="ARBA" id="ARBA00022692"/>
    </source>
</evidence>
<evidence type="ECO:0000256" key="1">
    <source>
        <dbReference type="ARBA" id="ARBA00004167"/>
    </source>
</evidence>
<dbReference type="GO" id="GO:0005886">
    <property type="term" value="C:plasma membrane"/>
    <property type="evidence" value="ECO:0007669"/>
    <property type="project" value="InterPro"/>
</dbReference>
<dbReference type="PANTHER" id="PTHR36985:SF1">
    <property type="entry name" value="TRANSLOCATION AND ASSEMBLY MODULE SUBUNIT TAMB"/>
    <property type="match status" value="1"/>
</dbReference>
<proteinExistence type="predicted"/>
<dbReference type="OrthoDB" id="7784409at2"/>
<protein>
    <recommendedName>
        <fullName evidence="5">Translocation and assembly module TamB C-terminal domain-containing protein</fullName>
    </recommendedName>
</protein>
<keyword evidence="3" id="KW-1133">Transmembrane helix</keyword>
<gene>
    <name evidence="6" type="ORF">FIV46_17030</name>
</gene>
<accession>A0A501PCW5</accession>